<keyword evidence="2" id="KW-1185">Reference proteome</keyword>
<accession>A0A4C2A8H1</accession>
<evidence type="ECO:0000313" key="2">
    <source>
        <dbReference type="Proteomes" id="UP000299102"/>
    </source>
</evidence>
<dbReference type="PANTHER" id="PTHR45913">
    <property type="entry name" value="EPM2A-INTERACTING PROTEIN 1"/>
    <property type="match status" value="1"/>
</dbReference>
<dbReference type="AlphaFoldDB" id="A0A4C2A8H1"/>
<dbReference type="OrthoDB" id="1101576at2759"/>
<gene>
    <name evidence="1" type="primary">GTF2IRD2B</name>
    <name evidence="1" type="ORF">EVAR_71305_1</name>
</gene>
<dbReference type="Proteomes" id="UP000299102">
    <property type="component" value="Unassembled WGS sequence"/>
</dbReference>
<protein>
    <submittedName>
        <fullName evidence="1">General transcription factor II-I repeat domain-containing protein 2B</fullName>
    </submittedName>
</protein>
<dbReference type="PANTHER" id="PTHR45913:SF5">
    <property type="entry name" value="GENERAL TRANSCRIPTION FACTOR II-I REPEAT DOMAIN-CONTAINING PROTEIN 2A-LIKE PROTEIN"/>
    <property type="match status" value="1"/>
</dbReference>
<proteinExistence type="predicted"/>
<reference evidence="1 2" key="1">
    <citation type="journal article" date="2019" name="Commun. Biol.">
        <title>The bagworm genome reveals a unique fibroin gene that provides high tensile strength.</title>
        <authorList>
            <person name="Kono N."/>
            <person name="Nakamura H."/>
            <person name="Ohtoshi R."/>
            <person name="Tomita M."/>
            <person name="Numata K."/>
            <person name="Arakawa K."/>
        </authorList>
    </citation>
    <scope>NUCLEOTIDE SEQUENCE [LARGE SCALE GENOMIC DNA]</scope>
</reference>
<comment type="caution">
    <text evidence="1">The sequence shown here is derived from an EMBL/GenBank/DDBJ whole genome shotgun (WGS) entry which is preliminary data.</text>
</comment>
<dbReference type="EMBL" id="BGZK01002640">
    <property type="protein sequence ID" value="GBP95504.1"/>
    <property type="molecule type" value="Genomic_DNA"/>
</dbReference>
<organism evidence="1 2">
    <name type="scientific">Eumeta variegata</name>
    <name type="common">Bagworm moth</name>
    <name type="synonym">Eumeta japonica</name>
    <dbReference type="NCBI Taxonomy" id="151549"/>
    <lineage>
        <taxon>Eukaryota</taxon>
        <taxon>Metazoa</taxon>
        <taxon>Ecdysozoa</taxon>
        <taxon>Arthropoda</taxon>
        <taxon>Hexapoda</taxon>
        <taxon>Insecta</taxon>
        <taxon>Pterygota</taxon>
        <taxon>Neoptera</taxon>
        <taxon>Endopterygota</taxon>
        <taxon>Lepidoptera</taxon>
        <taxon>Glossata</taxon>
        <taxon>Ditrysia</taxon>
        <taxon>Tineoidea</taxon>
        <taxon>Psychidae</taxon>
        <taxon>Oiketicinae</taxon>
        <taxon>Eumeta</taxon>
    </lineage>
</organism>
<sequence length="386" mass="43802">MSPPHWRQQSLPTHNLHWIILERLRSEDHSEIGLKSCVPAVTREPDANDSFHTIWLISYVGNNRPAGRIRPAVIDPARYFEKPNRKNTHTQGIKALDESTDLSDTAQLTIFIRGVGKEFTVTEELLALQLLKETTTKRTSMVKISWSMYIYGVPSMNLCSKSIRLHNVMNVVVKTINFIQTRALNHRPFKAFLDEISAEYDDVTCYSEVRWLSIGLWESAYKSSVLAQCYGLLTIVVDNIMTMSRRRPNVFSETTELQLLCFYVADITSLEVRGGVSANATGAGRSFVLRCGARPATAERHAARRHQLKYWCRVPRTVIDQINTSSTCSCSELDDSFWQLILSHLVSNLNERGQKTGKTKNSILCSPAATNRTPSLYRAGYKNEWI</sequence>
<dbReference type="STRING" id="151549.A0A4C2A8H1"/>
<evidence type="ECO:0000313" key="1">
    <source>
        <dbReference type="EMBL" id="GBP95504.1"/>
    </source>
</evidence>
<name>A0A4C2A8H1_EUMVA</name>